<comment type="caution">
    <text evidence="1">The sequence shown here is derived from an EMBL/GenBank/DDBJ whole genome shotgun (WGS) entry which is preliminary data.</text>
</comment>
<dbReference type="RefSeq" id="WP_103127488.1">
    <property type="nucleotide sequence ID" value="NZ_BFAG01000001.1"/>
</dbReference>
<sequence length="87" mass="9980">MTPRPPTILLILPRREAGPRPFILRGLRRAMRELTGDARVYALRSRGDRRRCTCLVRGTWPVPPARVHRVLVEAFCVLATLEGSYDR</sequence>
<protein>
    <submittedName>
        <fullName evidence="1">Uncharacterized protein</fullName>
    </submittedName>
</protein>
<reference evidence="2" key="1">
    <citation type="submission" date="2018-01" db="EMBL/GenBank/DDBJ databases">
        <title>Draft Genome Sequence of the Radioresistant Bacterium Deinococcus aerius TR0125, Isolated from the Higher Atmosphere above Japan.</title>
        <authorList>
            <person name="Satoh K."/>
            <person name="Arai H."/>
            <person name="Sanzen T."/>
            <person name="Kawaguchi Y."/>
            <person name="Hayashi H."/>
            <person name="Yokobori S."/>
            <person name="Yamagishi A."/>
            <person name="Oono Y."/>
            <person name="Narumi I."/>
        </authorList>
    </citation>
    <scope>NUCLEOTIDE SEQUENCE [LARGE SCALE GENOMIC DNA]</scope>
    <source>
        <strain evidence="2">TR0125</strain>
    </source>
</reference>
<keyword evidence="2" id="KW-1185">Reference proteome</keyword>
<dbReference type="Proteomes" id="UP000236569">
    <property type="component" value="Unassembled WGS sequence"/>
</dbReference>
<name>A0A2I9DD82_9DEIO</name>
<evidence type="ECO:0000313" key="2">
    <source>
        <dbReference type="Proteomes" id="UP000236569"/>
    </source>
</evidence>
<dbReference type="AlphaFoldDB" id="A0A2I9DD82"/>
<gene>
    <name evidence="1" type="ORF">DAERI_010050</name>
</gene>
<evidence type="ECO:0000313" key="1">
    <source>
        <dbReference type="EMBL" id="GBF03878.1"/>
    </source>
</evidence>
<accession>A0A2I9DD82</accession>
<organism evidence="1 2">
    <name type="scientific">Deinococcus aerius</name>
    <dbReference type="NCBI Taxonomy" id="200253"/>
    <lineage>
        <taxon>Bacteria</taxon>
        <taxon>Thermotogati</taxon>
        <taxon>Deinococcota</taxon>
        <taxon>Deinococci</taxon>
        <taxon>Deinococcales</taxon>
        <taxon>Deinococcaceae</taxon>
        <taxon>Deinococcus</taxon>
    </lineage>
</organism>
<proteinExistence type="predicted"/>
<dbReference type="EMBL" id="BFAG01000001">
    <property type="protein sequence ID" value="GBF03878.1"/>
    <property type="molecule type" value="Genomic_DNA"/>
</dbReference>